<dbReference type="InterPro" id="IPR007174">
    <property type="entry name" value="Las1"/>
</dbReference>
<dbReference type="GO" id="GO:0000460">
    <property type="term" value="P:maturation of 5.8S rRNA"/>
    <property type="evidence" value="ECO:0007669"/>
    <property type="project" value="TreeGrafter"/>
</dbReference>
<dbReference type="Pfam" id="PF04031">
    <property type="entry name" value="Las1"/>
    <property type="match status" value="1"/>
</dbReference>
<dbReference type="AlphaFoldDB" id="A0A517LNF7"/>
<dbReference type="PANTHER" id="PTHR15002">
    <property type="entry name" value="RIBOSOMAL BIOGENESIS PROTEIN LAS1L"/>
    <property type="match status" value="1"/>
</dbReference>
<evidence type="ECO:0000313" key="2">
    <source>
        <dbReference type="EMBL" id="QDS77169.1"/>
    </source>
</evidence>
<organism evidence="2 3">
    <name type="scientific">Venturia effusa</name>
    <dbReference type="NCBI Taxonomy" id="50376"/>
    <lineage>
        <taxon>Eukaryota</taxon>
        <taxon>Fungi</taxon>
        <taxon>Dikarya</taxon>
        <taxon>Ascomycota</taxon>
        <taxon>Pezizomycotina</taxon>
        <taxon>Dothideomycetes</taxon>
        <taxon>Pleosporomycetidae</taxon>
        <taxon>Venturiales</taxon>
        <taxon>Venturiaceae</taxon>
        <taxon>Venturia</taxon>
    </lineage>
</organism>
<dbReference type="OrthoDB" id="10263222at2759"/>
<dbReference type="EMBL" id="CP042201">
    <property type="protein sequence ID" value="QDS77169.1"/>
    <property type="molecule type" value="Genomic_DNA"/>
</dbReference>
<name>A0A517LNF7_9PEZI</name>
<dbReference type="STRING" id="50376.A0A517LNF7"/>
<dbReference type="PANTHER" id="PTHR15002:SF0">
    <property type="entry name" value="RIBOSOMAL BIOGENESIS PROTEIN LAS1L"/>
    <property type="match status" value="1"/>
</dbReference>
<feature type="region of interest" description="Disordered" evidence="1">
    <location>
        <begin position="391"/>
        <end position="413"/>
    </location>
</feature>
<feature type="compositionally biased region" description="Basic and acidic residues" evidence="1">
    <location>
        <begin position="400"/>
        <end position="413"/>
    </location>
</feature>
<dbReference type="GO" id="GO:0030687">
    <property type="term" value="C:preribosome, large subunit precursor"/>
    <property type="evidence" value="ECO:0007669"/>
    <property type="project" value="TreeGrafter"/>
</dbReference>
<evidence type="ECO:0000313" key="3">
    <source>
        <dbReference type="Proteomes" id="UP000316270"/>
    </source>
</evidence>
<proteinExistence type="predicted"/>
<dbReference type="Proteomes" id="UP000316270">
    <property type="component" value="Chromosome 17"/>
</dbReference>
<keyword evidence="3" id="KW-1185">Reference proteome</keyword>
<accession>A0A517LNF7</accession>
<sequence>MPRPNIRPWRDQVELLSVRKLLYPETNKNDPETLFRSQRLGVNIVNTWKRRCRVPHYIDFTAVLVDAQLQHNVEQHSTFTIRAIYSAAFARFVTGTCDMGQNSATKRSMYEMAEDKDMPEKWVELRHEITHGEIPDLRVLEFSVDAALSWLWVKFWTNLDGPANGDSEAQTDIRTVLRSFASRKRDEIKLSHSANNDLCSTTTRDLLRICRRGEGGMDKLVSVLLEEKLMLPSPTQTKLIMKGAYLIWDGLLQTIAAKRRLFYSTLTEGLLNRMTPDSMTAEDGTLKEAPYQWLLHLVTATSWQKYLQHSDSVRTAIVERCITHPDVWSKRLARLIIDGSDNDFQEQWEPYFESSFLDVKSEEDKATPPRHGQNNNIDEITAMSLDHKPYGPSLNTPIDLRNDRDFPSDLKHETPSVKAESGWRLWEGGWLPRPIGFPHPHQKEIS</sequence>
<dbReference type="GO" id="GO:0000470">
    <property type="term" value="P:maturation of LSU-rRNA"/>
    <property type="evidence" value="ECO:0007669"/>
    <property type="project" value="TreeGrafter"/>
</dbReference>
<dbReference type="GO" id="GO:0004519">
    <property type="term" value="F:endonuclease activity"/>
    <property type="evidence" value="ECO:0007669"/>
    <property type="project" value="InterPro"/>
</dbReference>
<reference evidence="2 3" key="1">
    <citation type="submission" date="2019-07" db="EMBL/GenBank/DDBJ databases">
        <title>Finished genome of Venturia effusa.</title>
        <authorList>
            <person name="Young C.A."/>
            <person name="Cox M.P."/>
            <person name="Ganley A.R.D."/>
            <person name="David W.J."/>
        </authorList>
    </citation>
    <scope>NUCLEOTIDE SEQUENCE [LARGE SCALE GENOMIC DNA]</scope>
    <source>
        <strain evidence="3">albino</strain>
    </source>
</reference>
<dbReference type="GO" id="GO:0090730">
    <property type="term" value="C:Las1 complex"/>
    <property type="evidence" value="ECO:0007669"/>
    <property type="project" value="InterPro"/>
</dbReference>
<evidence type="ECO:0000256" key="1">
    <source>
        <dbReference type="SAM" id="MobiDB-lite"/>
    </source>
</evidence>
<protein>
    <submittedName>
        <fullName evidence="2">Uncharacterized protein</fullName>
    </submittedName>
</protein>
<gene>
    <name evidence="2" type="ORF">FKW77_001767</name>
</gene>